<evidence type="ECO:0000313" key="2">
    <source>
        <dbReference type="EMBL" id="SFU89947.1"/>
    </source>
</evidence>
<dbReference type="InterPro" id="IPR005531">
    <property type="entry name" value="Asp23"/>
</dbReference>
<protein>
    <submittedName>
        <fullName evidence="2">Uncharacterized conserved protein YloU, alkaline shock protein (Asp23) family</fullName>
    </submittedName>
</protein>
<accession>A0A1I7JXM5</accession>
<comment type="similarity">
    <text evidence="1">Belongs to the asp23 family.</text>
</comment>
<dbReference type="EMBL" id="FPBV01000012">
    <property type="protein sequence ID" value="SFU89947.1"/>
    <property type="molecule type" value="Genomic_DNA"/>
</dbReference>
<gene>
    <name evidence="2" type="ORF">SAMN05421543_11294</name>
</gene>
<dbReference type="AlphaFoldDB" id="A0A1I7JXM5"/>
<reference evidence="3" key="1">
    <citation type="submission" date="2016-10" db="EMBL/GenBank/DDBJ databases">
        <authorList>
            <person name="Varghese N."/>
        </authorList>
    </citation>
    <scope>NUCLEOTIDE SEQUENCE [LARGE SCALE GENOMIC DNA]</scope>
    <source>
        <strain evidence="3">DSM 17980</strain>
    </source>
</reference>
<sequence>MSAMQDMEFEATDLGRIQIADEVIQIIAGIAASEVVGVVELSGGFAGGITESLLGRKNFTRGVRVQFGEADRTCTIELAVVLQFGVNIPSVSLAVQEHVKRTVESMTGLDVTAVHVHVAGISLHTEKDKGKETQELAADKRAR</sequence>
<evidence type="ECO:0000313" key="3">
    <source>
        <dbReference type="Proteomes" id="UP000183508"/>
    </source>
</evidence>
<dbReference type="STRING" id="392015.SAMN05421543_11294"/>
<dbReference type="PANTHER" id="PTHR34297">
    <property type="entry name" value="HYPOTHETICAL CYTOSOLIC PROTEIN-RELATED"/>
    <property type="match status" value="1"/>
</dbReference>
<dbReference type="Proteomes" id="UP000183508">
    <property type="component" value="Unassembled WGS sequence"/>
</dbReference>
<name>A0A1I7JXM5_9BACL</name>
<organism evidence="2 3">
    <name type="scientific">Alicyclobacillus macrosporangiidus</name>
    <dbReference type="NCBI Taxonomy" id="392015"/>
    <lineage>
        <taxon>Bacteria</taxon>
        <taxon>Bacillati</taxon>
        <taxon>Bacillota</taxon>
        <taxon>Bacilli</taxon>
        <taxon>Bacillales</taxon>
        <taxon>Alicyclobacillaceae</taxon>
        <taxon>Alicyclobacillus</taxon>
    </lineage>
</organism>
<dbReference type="eggNOG" id="COG1302">
    <property type="taxonomic scope" value="Bacteria"/>
</dbReference>
<evidence type="ECO:0000256" key="1">
    <source>
        <dbReference type="ARBA" id="ARBA00005721"/>
    </source>
</evidence>
<dbReference type="Pfam" id="PF03780">
    <property type="entry name" value="Asp23"/>
    <property type="match status" value="1"/>
</dbReference>
<keyword evidence="3" id="KW-1185">Reference proteome</keyword>
<proteinExistence type="inferred from homology"/>